<proteinExistence type="predicted"/>
<sequence length="66" mass="7380">MQLLVKSVPFLMYTGLMRIGQLEIALLENAIGYCMSNIMGPGLENTKKKKQGEPPNTVDSSFRVYN</sequence>
<name>A0A3M0JIQ0_HIRRU</name>
<dbReference type="Proteomes" id="UP000269221">
    <property type="component" value="Unassembled WGS sequence"/>
</dbReference>
<reference evidence="2 3" key="1">
    <citation type="submission" date="2018-07" db="EMBL/GenBank/DDBJ databases">
        <title>A high quality draft genome assembly of the barn swallow (H. rustica rustica).</title>
        <authorList>
            <person name="Formenti G."/>
            <person name="Chiara M."/>
            <person name="Poveda L."/>
            <person name="Francoijs K.-J."/>
            <person name="Bonisoli-Alquati A."/>
            <person name="Canova L."/>
            <person name="Gianfranceschi L."/>
            <person name="Horner D.S."/>
            <person name="Saino N."/>
        </authorList>
    </citation>
    <scope>NUCLEOTIDE SEQUENCE [LARGE SCALE GENOMIC DNA]</scope>
    <source>
        <strain evidence="2">Chelidonia</strain>
        <tissue evidence="2">Blood</tissue>
    </source>
</reference>
<dbReference type="AlphaFoldDB" id="A0A3M0JIQ0"/>
<comment type="caution">
    <text evidence="2">The sequence shown here is derived from an EMBL/GenBank/DDBJ whole genome shotgun (WGS) entry which is preliminary data.</text>
</comment>
<accession>A0A3M0JIQ0</accession>
<protein>
    <submittedName>
        <fullName evidence="2">Uncharacterized protein</fullName>
    </submittedName>
</protein>
<dbReference type="EMBL" id="QRBI01000151">
    <property type="protein sequence ID" value="RMB98893.1"/>
    <property type="molecule type" value="Genomic_DNA"/>
</dbReference>
<gene>
    <name evidence="2" type="ORF">DUI87_24437</name>
</gene>
<organism evidence="2 3">
    <name type="scientific">Hirundo rustica rustica</name>
    <dbReference type="NCBI Taxonomy" id="333673"/>
    <lineage>
        <taxon>Eukaryota</taxon>
        <taxon>Metazoa</taxon>
        <taxon>Chordata</taxon>
        <taxon>Craniata</taxon>
        <taxon>Vertebrata</taxon>
        <taxon>Euteleostomi</taxon>
        <taxon>Archelosauria</taxon>
        <taxon>Archosauria</taxon>
        <taxon>Dinosauria</taxon>
        <taxon>Saurischia</taxon>
        <taxon>Theropoda</taxon>
        <taxon>Coelurosauria</taxon>
        <taxon>Aves</taxon>
        <taxon>Neognathae</taxon>
        <taxon>Neoaves</taxon>
        <taxon>Telluraves</taxon>
        <taxon>Australaves</taxon>
        <taxon>Passeriformes</taxon>
        <taxon>Sylvioidea</taxon>
        <taxon>Hirundinidae</taxon>
        <taxon>Hirundo</taxon>
    </lineage>
</organism>
<keyword evidence="3" id="KW-1185">Reference proteome</keyword>
<feature type="region of interest" description="Disordered" evidence="1">
    <location>
        <begin position="44"/>
        <end position="66"/>
    </location>
</feature>
<evidence type="ECO:0000256" key="1">
    <source>
        <dbReference type="SAM" id="MobiDB-lite"/>
    </source>
</evidence>
<evidence type="ECO:0000313" key="3">
    <source>
        <dbReference type="Proteomes" id="UP000269221"/>
    </source>
</evidence>
<evidence type="ECO:0000313" key="2">
    <source>
        <dbReference type="EMBL" id="RMB98893.1"/>
    </source>
</evidence>